<protein>
    <submittedName>
        <fullName evidence="6">LacI family transcriptional regulator</fullName>
    </submittedName>
</protein>
<evidence type="ECO:0000259" key="5">
    <source>
        <dbReference type="PROSITE" id="PS50932"/>
    </source>
</evidence>
<dbReference type="Gene3D" id="1.10.260.40">
    <property type="entry name" value="lambda repressor-like DNA-binding domains"/>
    <property type="match status" value="1"/>
</dbReference>
<keyword evidence="1" id="KW-0805">Transcription regulation</keyword>
<dbReference type="AlphaFoldDB" id="A0A4Y6V0X5"/>
<keyword evidence="3" id="KW-0804">Transcription</keyword>
<evidence type="ECO:0000256" key="3">
    <source>
        <dbReference type="ARBA" id="ARBA00023163"/>
    </source>
</evidence>
<name>A0A4Y6V0X5_SACBS</name>
<feature type="domain" description="HTH lacI-type" evidence="5">
    <location>
        <begin position="6"/>
        <end position="50"/>
    </location>
</feature>
<accession>A0A4Y6V0X5</accession>
<proteinExistence type="predicted"/>
<dbReference type="OrthoDB" id="2026446at2"/>
<dbReference type="KEGG" id="saca:FFV09_15455"/>
<dbReference type="EMBL" id="CP041217">
    <property type="protein sequence ID" value="QDH22117.1"/>
    <property type="molecule type" value="Genomic_DNA"/>
</dbReference>
<dbReference type="Pfam" id="PF13377">
    <property type="entry name" value="Peripla_BP_3"/>
    <property type="match status" value="1"/>
</dbReference>
<dbReference type="InterPro" id="IPR000843">
    <property type="entry name" value="HTH_LacI"/>
</dbReference>
<sequence>MAKEKVTIQQIADALGISRNTASKALNDSGGIPEETRARVIKKAIELKYKQFAYMESDGFLPKKTGNIALLTTNLPNTSHFGSQVISGLEKKISMEGYNLSIHIVRDDDRGERALPVNFDASGVDGIVCIELFDPVYSRLLTELGIPVIFIDCAADAAYPDFRADVLLMENEHSTYGMTRSLIEDGLTEIGFVGDFNHCKSFRERWIGYGRALADAGLDVPREQSILDEDRFFLFESDWMEQRLRQIGKLPQAFVCANDFIAVRLMRALKNGGLNVPADVRVCGFDDSPESRIVEPHLTTVHIFSSDMGVKAGEMLLSRIRNPQQPHQVTHLHTQPILRESTAGESSVNSAKPSMKRSDLP</sequence>
<dbReference type="InterPro" id="IPR046335">
    <property type="entry name" value="LacI/GalR-like_sensor"/>
</dbReference>
<gene>
    <name evidence="6" type="ORF">FFV09_15455</name>
</gene>
<dbReference type="GO" id="GO:0000976">
    <property type="term" value="F:transcription cis-regulatory region binding"/>
    <property type="evidence" value="ECO:0007669"/>
    <property type="project" value="TreeGrafter"/>
</dbReference>
<dbReference type="PANTHER" id="PTHR30146">
    <property type="entry name" value="LACI-RELATED TRANSCRIPTIONAL REPRESSOR"/>
    <property type="match status" value="1"/>
</dbReference>
<dbReference type="Proteomes" id="UP000316968">
    <property type="component" value="Chromosome"/>
</dbReference>
<dbReference type="SMART" id="SM00354">
    <property type="entry name" value="HTH_LACI"/>
    <property type="match status" value="1"/>
</dbReference>
<evidence type="ECO:0000256" key="2">
    <source>
        <dbReference type="ARBA" id="ARBA00023125"/>
    </source>
</evidence>
<evidence type="ECO:0000313" key="7">
    <source>
        <dbReference type="Proteomes" id="UP000316968"/>
    </source>
</evidence>
<organism evidence="6 7">
    <name type="scientific">Saccharibacillus brassicae</name>
    <dbReference type="NCBI Taxonomy" id="2583377"/>
    <lineage>
        <taxon>Bacteria</taxon>
        <taxon>Bacillati</taxon>
        <taxon>Bacillota</taxon>
        <taxon>Bacilli</taxon>
        <taxon>Bacillales</taxon>
        <taxon>Paenibacillaceae</taxon>
        <taxon>Saccharibacillus</taxon>
    </lineage>
</organism>
<keyword evidence="7" id="KW-1185">Reference proteome</keyword>
<evidence type="ECO:0000256" key="4">
    <source>
        <dbReference type="SAM" id="MobiDB-lite"/>
    </source>
</evidence>
<feature type="compositionally biased region" description="Polar residues" evidence="4">
    <location>
        <begin position="343"/>
        <end position="352"/>
    </location>
</feature>
<dbReference type="GO" id="GO:0003700">
    <property type="term" value="F:DNA-binding transcription factor activity"/>
    <property type="evidence" value="ECO:0007669"/>
    <property type="project" value="TreeGrafter"/>
</dbReference>
<feature type="region of interest" description="Disordered" evidence="4">
    <location>
        <begin position="324"/>
        <end position="361"/>
    </location>
</feature>
<keyword evidence="2" id="KW-0238">DNA-binding</keyword>
<dbReference type="Gene3D" id="3.40.50.2300">
    <property type="match status" value="2"/>
</dbReference>
<dbReference type="PANTHER" id="PTHR30146:SF109">
    <property type="entry name" value="HTH-TYPE TRANSCRIPTIONAL REGULATOR GALS"/>
    <property type="match status" value="1"/>
</dbReference>
<dbReference type="SUPFAM" id="SSF53822">
    <property type="entry name" value="Periplasmic binding protein-like I"/>
    <property type="match status" value="1"/>
</dbReference>
<dbReference type="CDD" id="cd01392">
    <property type="entry name" value="HTH_LacI"/>
    <property type="match status" value="1"/>
</dbReference>
<dbReference type="SUPFAM" id="SSF47413">
    <property type="entry name" value="lambda repressor-like DNA-binding domains"/>
    <property type="match status" value="1"/>
</dbReference>
<reference evidence="6 7" key="1">
    <citation type="submission" date="2019-06" db="EMBL/GenBank/DDBJ databases">
        <title>Saccharibacillus brassicae sp. nov., an endophytic bacterium isolated from Chinese cabbage seeds (Brassica pekinensis).</title>
        <authorList>
            <person name="Jiang L."/>
            <person name="Lee J."/>
            <person name="Kim S.W."/>
        </authorList>
    </citation>
    <scope>NUCLEOTIDE SEQUENCE [LARGE SCALE GENOMIC DNA]</scope>
    <source>
        <strain evidence="7">KCTC 43072 / ATSA2</strain>
    </source>
</reference>
<dbReference type="InterPro" id="IPR028082">
    <property type="entry name" value="Peripla_BP_I"/>
</dbReference>
<dbReference type="PROSITE" id="PS50932">
    <property type="entry name" value="HTH_LACI_2"/>
    <property type="match status" value="1"/>
</dbReference>
<dbReference type="Pfam" id="PF00356">
    <property type="entry name" value="LacI"/>
    <property type="match status" value="1"/>
</dbReference>
<dbReference type="RefSeq" id="WP_141448661.1">
    <property type="nucleotide sequence ID" value="NZ_CP041217.1"/>
</dbReference>
<feature type="compositionally biased region" description="Polar residues" evidence="4">
    <location>
        <begin position="324"/>
        <end position="333"/>
    </location>
</feature>
<evidence type="ECO:0000256" key="1">
    <source>
        <dbReference type="ARBA" id="ARBA00023015"/>
    </source>
</evidence>
<dbReference type="InterPro" id="IPR010982">
    <property type="entry name" value="Lambda_DNA-bd_dom_sf"/>
</dbReference>
<evidence type="ECO:0000313" key="6">
    <source>
        <dbReference type="EMBL" id="QDH22117.1"/>
    </source>
</evidence>